<protein>
    <submittedName>
        <fullName evidence="1">Uncharacterized protein</fullName>
    </submittedName>
</protein>
<dbReference type="RefSeq" id="WP_157832203.1">
    <property type="nucleotide sequence ID" value="NZ_CP025309.1"/>
</dbReference>
<dbReference type="EMBL" id="CP061079">
    <property type="protein sequence ID" value="QNR48137.1"/>
    <property type="molecule type" value="Genomic_DNA"/>
</dbReference>
<proteinExistence type="predicted"/>
<accession>A0AAP9VV10</accession>
<evidence type="ECO:0000313" key="1">
    <source>
        <dbReference type="EMBL" id="QNR48137.1"/>
    </source>
</evidence>
<sequence>MEHREITLEEDGLLRSVEIAYDMENPSIQINLENSEHVFYGDNLFSCFIKLRQNFPEIKFFCKGAKKNVYPSRASSQMSSGLMAYELQQGKQALRANIVNIFDYEDQDLTNDPSVQLDFFKSWMASLK</sequence>
<dbReference type="AlphaFoldDB" id="A0AAP9VV10"/>
<evidence type="ECO:0000313" key="2">
    <source>
        <dbReference type="Proteomes" id="UP000516316"/>
    </source>
</evidence>
<reference evidence="1 2" key="1">
    <citation type="submission" date="2020-09" db="EMBL/GenBank/DDBJ databases">
        <title>The Genome Sequence of Pseudomonas chlororaphis strain Qlu-1 - A phenazine-derivative-producing strain.</title>
        <authorList>
            <person name="Li L."/>
            <person name="Liu K."/>
        </authorList>
    </citation>
    <scope>NUCLEOTIDE SEQUENCE [LARGE SCALE GENOMIC DNA]</scope>
    <source>
        <strain evidence="2">qlu-1</strain>
    </source>
</reference>
<dbReference type="Proteomes" id="UP000516316">
    <property type="component" value="Chromosome"/>
</dbReference>
<organism evidence="1 2">
    <name type="scientific">Pseudomonas chlororaphis</name>
    <dbReference type="NCBI Taxonomy" id="587753"/>
    <lineage>
        <taxon>Bacteria</taxon>
        <taxon>Pseudomonadati</taxon>
        <taxon>Pseudomonadota</taxon>
        <taxon>Gammaproteobacteria</taxon>
        <taxon>Pseudomonadales</taxon>
        <taxon>Pseudomonadaceae</taxon>
        <taxon>Pseudomonas</taxon>
    </lineage>
</organism>
<name>A0AAP9VV10_9PSED</name>
<dbReference type="GeneID" id="61647931"/>
<gene>
    <name evidence="1" type="ORF">HLB40_01165</name>
</gene>